<comment type="caution">
    <text evidence="1">The sequence shown here is derived from an EMBL/GenBank/DDBJ whole genome shotgun (WGS) entry which is preliminary data.</text>
</comment>
<sequence length="159" mass="18416">MAYEPKQPIYLPVAVFLDLEFHLMDTRPGAKPETFIAELVQRWLAVDKERFALRRNGQPTRGFQWKNIFLPDGTSLRTCHSDNVEFAKVVGDHIVSDDGTLLTPSLFANRHAKGRNAWRFVWLRFPGDDYWIRAAECRARFDNLQQQRSTGDSTMSKMV</sequence>
<dbReference type="EMBL" id="WWCW01000055">
    <property type="protein sequence ID" value="MYM88785.1"/>
    <property type="molecule type" value="Genomic_DNA"/>
</dbReference>
<name>A0A845G5V8_9BURK</name>
<dbReference type="Proteomes" id="UP000470302">
    <property type="component" value="Unassembled WGS sequence"/>
</dbReference>
<evidence type="ECO:0000313" key="1">
    <source>
        <dbReference type="EMBL" id="MYM88785.1"/>
    </source>
</evidence>
<dbReference type="AlphaFoldDB" id="A0A845G5V8"/>
<reference evidence="1 2" key="1">
    <citation type="submission" date="2020-01" db="EMBL/GenBank/DDBJ databases">
        <title>Novel species isolated from a subtropical stream in China.</title>
        <authorList>
            <person name="Lu H."/>
        </authorList>
    </citation>
    <scope>NUCLEOTIDE SEQUENCE [LARGE SCALE GENOMIC DNA]</scope>
    <source>
        <strain evidence="1 2">FT82W</strain>
    </source>
</reference>
<evidence type="ECO:0000313" key="2">
    <source>
        <dbReference type="Proteomes" id="UP000470302"/>
    </source>
</evidence>
<proteinExistence type="predicted"/>
<gene>
    <name evidence="1" type="ORF">GTP91_16580</name>
</gene>
<dbReference type="RefSeq" id="WP_161097795.1">
    <property type="nucleotide sequence ID" value="NZ_WWCW01000055.1"/>
</dbReference>
<organism evidence="1 2">
    <name type="scientific">Duganella vulcania</name>
    <dbReference type="NCBI Taxonomy" id="2692166"/>
    <lineage>
        <taxon>Bacteria</taxon>
        <taxon>Pseudomonadati</taxon>
        <taxon>Pseudomonadota</taxon>
        <taxon>Betaproteobacteria</taxon>
        <taxon>Burkholderiales</taxon>
        <taxon>Oxalobacteraceae</taxon>
        <taxon>Telluria group</taxon>
        <taxon>Duganella</taxon>
    </lineage>
</organism>
<protein>
    <submittedName>
        <fullName evidence="1">Uncharacterized protein</fullName>
    </submittedName>
</protein>
<accession>A0A845G5V8</accession>